<dbReference type="AlphaFoldDB" id="W9J612"/>
<feature type="compositionally biased region" description="Acidic residues" evidence="1">
    <location>
        <begin position="198"/>
        <end position="227"/>
    </location>
</feature>
<dbReference type="OrthoDB" id="5464631at2759"/>
<reference evidence="2 3" key="1">
    <citation type="submission" date="2011-06" db="EMBL/GenBank/DDBJ databases">
        <title>The Genome Sequence of Fusarium oxysporum FOSC 3-a.</title>
        <authorList>
            <consortium name="The Broad Institute Genome Sequencing Platform"/>
            <person name="Ma L.-J."/>
            <person name="Gale L.R."/>
            <person name="Schwartz D.C."/>
            <person name="Zhou S."/>
            <person name="Corby-Kistler H."/>
            <person name="Young S.K."/>
            <person name="Zeng Q."/>
            <person name="Gargeya S."/>
            <person name="Fitzgerald M."/>
            <person name="Haas B."/>
            <person name="Abouelleil A."/>
            <person name="Alvarado L."/>
            <person name="Arachchi H.M."/>
            <person name="Berlin A."/>
            <person name="Brown A."/>
            <person name="Chapman S.B."/>
            <person name="Chen Z."/>
            <person name="Dunbar C."/>
            <person name="Freedman E."/>
            <person name="Gearin G."/>
            <person name="Gellesch M."/>
            <person name="Goldberg J."/>
            <person name="Griggs A."/>
            <person name="Gujja S."/>
            <person name="Heiman D."/>
            <person name="Howarth C."/>
            <person name="Larson L."/>
            <person name="Lui A."/>
            <person name="MacDonald P.J.P."/>
            <person name="Mehta T."/>
            <person name="Montmayeur A."/>
            <person name="Murphy C."/>
            <person name="Neiman D."/>
            <person name="Pearson M."/>
            <person name="Priest M."/>
            <person name="Roberts A."/>
            <person name="Saif S."/>
            <person name="Shea T."/>
            <person name="Shenoy N."/>
            <person name="Sisk P."/>
            <person name="Stolte C."/>
            <person name="Sykes S."/>
            <person name="Wortman J."/>
            <person name="Nusbaum C."/>
            <person name="Birren B."/>
        </authorList>
    </citation>
    <scope>NUCLEOTIDE SEQUENCE [LARGE SCALE GENOMIC DNA]</scope>
    <source>
        <strain evidence="3">FOSC 3-a</strain>
    </source>
</reference>
<dbReference type="Proteomes" id="UP000030753">
    <property type="component" value="Unassembled WGS sequence"/>
</dbReference>
<dbReference type="HOGENOM" id="CLU_066496_0_0_1"/>
<dbReference type="EMBL" id="JH717839">
    <property type="protein sequence ID" value="EWZ00257.1"/>
    <property type="molecule type" value="Genomic_DNA"/>
</dbReference>
<evidence type="ECO:0000313" key="3">
    <source>
        <dbReference type="Proteomes" id="UP000030753"/>
    </source>
</evidence>
<sequence length="227" mass="25993">MRRALNLKGSVRGPGNGAKVMIGIKKAGGAIAILSVIRDTYLSVYSFSDGGHHRQKLQNVTRDLCARRFSVKYIQDLYQNYRSFLQSMYMVVKTDRMIKKKLKMVKITQADYDQRMKNVIEGIAEDLQDQCKNVIFNEVYGELAREHKRNNAWTDEDLKEDELRDRWETGEIKQFLSSKANHKIEEEGSKVMVSAQYEENDGEDLEVPEYGDCSTEDDSISGDSDGD</sequence>
<protein>
    <submittedName>
        <fullName evidence="2">Uncharacterized protein</fullName>
    </submittedName>
</protein>
<organism evidence="2 3">
    <name type="scientific">Fusarium oxysporum NRRL 32931</name>
    <dbReference type="NCBI Taxonomy" id="660029"/>
    <lineage>
        <taxon>Eukaryota</taxon>
        <taxon>Fungi</taxon>
        <taxon>Dikarya</taxon>
        <taxon>Ascomycota</taxon>
        <taxon>Pezizomycotina</taxon>
        <taxon>Sordariomycetes</taxon>
        <taxon>Hypocreomycetidae</taxon>
        <taxon>Hypocreales</taxon>
        <taxon>Nectriaceae</taxon>
        <taxon>Fusarium</taxon>
        <taxon>Fusarium oxysporum species complex</taxon>
    </lineage>
</organism>
<gene>
    <name evidence="2" type="ORF">FOYG_00141</name>
</gene>
<accession>W9J612</accession>
<evidence type="ECO:0000313" key="2">
    <source>
        <dbReference type="EMBL" id="EWZ00257.1"/>
    </source>
</evidence>
<evidence type="ECO:0000256" key="1">
    <source>
        <dbReference type="SAM" id="MobiDB-lite"/>
    </source>
</evidence>
<proteinExistence type="predicted"/>
<feature type="region of interest" description="Disordered" evidence="1">
    <location>
        <begin position="190"/>
        <end position="227"/>
    </location>
</feature>
<name>W9J612_FUSOX</name>